<dbReference type="Gene3D" id="1.20.120.1490">
    <property type="match status" value="1"/>
</dbReference>
<evidence type="ECO:0000313" key="4">
    <source>
        <dbReference type="Proteomes" id="UP000548726"/>
    </source>
</evidence>
<feature type="region of interest" description="Disordered" evidence="1">
    <location>
        <begin position="25"/>
        <end position="44"/>
    </location>
</feature>
<dbReference type="InterPro" id="IPR052211">
    <property type="entry name" value="Cpx_auxiliary_protein"/>
</dbReference>
<feature type="chain" id="PRO_5027691240" description="Periplasmic heavy metal sensor" evidence="2">
    <location>
        <begin position="22"/>
        <end position="175"/>
    </location>
</feature>
<organism evidence="3 4">
    <name type="scientific">Acetobacter persici</name>
    <dbReference type="NCBI Taxonomy" id="1076596"/>
    <lineage>
        <taxon>Bacteria</taxon>
        <taxon>Pseudomonadati</taxon>
        <taxon>Pseudomonadota</taxon>
        <taxon>Alphaproteobacteria</taxon>
        <taxon>Acetobacterales</taxon>
        <taxon>Acetobacteraceae</taxon>
        <taxon>Acetobacter</taxon>
    </lineage>
</organism>
<feature type="region of interest" description="Disordered" evidence="1">
    <location>
        <begin position="136"/>
        <end position="175"/>
    </location>
</feature>
<protein>
    <recommendedName>
        <fullName evidence="5">Periplasmic heavy metal sensor</fullName>
    </recommendedName>
</protein>
<proteinExistence type="predicted"/>
<feature type="compositionally biased region" description="Pro residues" evidence="1">
    <location>
        <begin position="146"/>
        <end position="175"/>
    </location>
</feature>
<evidence type="ECO:0008006" key="5">
    <source>
        <dbReference type="Google" id="ProtNLM"/>
    </source>
</evidence>
<dbReference type="EMBL" id="BLJP01000002">
    <property type="protein sequence ID" value="GFE92993.1"/>
    <property type="molecule type" value="Genomic_DNA"/>
</dbReference>
<dbReference type="Pfam" id="PF13801">
    <property type="entry name" value="Metal_resist"/>
    <property type="match status" value="1"/>
</dbReference>
<dbReference type="PANTHER" id="PTHR38102">
    <property type="entry name" value="PERIPLASMIC CHAPERONE SPY"/>
    <property type="match status" value="1"/>
</dbReference>
<feature type="compositionally biased region" description="Pro residues" evidence="1">
    <location>
        <begin position="29"/>
        <end position="44"/>
    </location>
</feature>
<evidence type="ECO:0000256" key="1">
    <source>
        <dbReference type="SAM" id="MobiDB-lite"/>
    </source>
</evidence>
<sequence length="175" mass="18395">MMKKALLATALTLGMLTTAGAAAYAEETAPPPPPPPGACHPPGPVLNLDGVKLTSAQKKKIKAILDANRPDPKADMAQDHALHDQIRTLLTTPGQVDTDQLNSLTQQIGTLHAQHEAQRLQTDVQIHDVLTKKQLKQIAEKKDEPPCPPGPPMMGGNPPPPPPPPGADAPPAPAH</sequence>
<gene>
    <name evidence="3" type="ORF">DmAi_10520</name>
</gene>
<reference evidence="3 4" key="1">
    <citation type="journal article" date="2020" name="Cell Rep.">
        <title>Local necrotic cells trigger systemic immune activation via gut microbiome dysbiosis in Drosophila.</title>
        <authorList>
            <person name="Kosakamoto H."/>
            <person name="Yamauchi T."/>
            <person name="Akuzawa-Tokita Y."/>
            <person name="Nishimura K."/>
            <person name="Soga T."/>
            <person name="Murakami T."/>
            <person name="Mori H."/>
            <person name="Yamamoto K."/>
            <person name="Miyazaki R."/>
            <person name="Koto A."/>
            <person name="Miura M."/>
            <person name="Obata F."/>
        </authorList>
    </citation>
    <scope>NUCLEOTIDE SEQUENCE [LARGE SCALE GENOMIC DNA]</scope>
    <source>
        <strain evidence="3 4">Ai</strain>
    </source>
</reference>
<dbReference type="RefSeq" id="WP_237388756.1">
    <property type="nucleotide sequence ID" value="NZ_BLJP01000002.1"/>
</dbReference>
<accession>A0A6V8I5Z0</accession>
<dbReference type="AlphaFoldDB" id="A0A6V8I5Z0"/>
<dbReference type="InterPro" id="IPR025961">
    <property type="entry name" value="Metal_resist"/>
</dbReference>
<comment type="caution">
    <text evidence="3">The sequence shown here is derived from an EMBL/GenBank/DDBJ whole genome shotgun (WGS) entry which is preliminary data.</text>
</comment>
<dbReference type="GO" id="GO:0051082">
    <property type="term" value="F:unfolded protein binding"/>
    <property type="evidence" value="ECO:0007669"/>
    <property type="project" value="TreeGrafter"/>
</dbReference>
<evidence type="ECO:0000256" key="2">
    <source>
        <dbReference type="SAM" id="SignalP"/>
    </source>
</evidence>
<name>A0A6V8I5Z0_9PROT</name>
<keyword evidence="2" id="KW-0732">Signal</keyword>
<evidence type="ECO:0000313" key="3">
    <source>
        <dbReference type="EMBL" id="GFE92993.1"/>
    </source>
</evidence>
<dbReference type="PANTHER" id="PTHR38102:SF1">
    <property type="entry name" value="PERIPLASMIC CHAPERONE SPY"/>
    <property type="match status" value="1"/>
</dbReference>
<dbReference type="GO" id="GO:0030288">
    <property type="term" value="C:outer membrane-bounded periplasmic space"/>
    <property type="evidence" value="ECO:0007669"/>
    <property type="project" value="TreeGrafter"/>
</dbReference>
<feature type="signal peptide" evidence="2">
    <location>
        <begin position="1"/>
        <end position="21"/>
    </location>
</feature>
<keyword evidence="4" id="KW-1185">Reference proteome</keyword>
<dbReference type="Proteomes" id="UP000548726">
    <property type="component" value="Unassembled WGS sequence"/>
</dbReference>